<dbReference type="InterPro" id="IPR048502">
    <property type="entry name" value="NamZ_N"/>
</dbReference>
<protein>
    <submittedName>
        <fullName evidence="3">Protein YzbB</fullName>
    </submittedName>
</protein>
<evidence type="ECO:0000313" key="3">
    <source>
        <dbReference type="EMBL" id="CAA9582041.1"/>
    </source>
</evidence>
<gene>
    <name evidence="3" type="ORF">AVDCRST_MAG86-2969</name>
</gene>
<dbReference type="Gene3D" id="3.40.50.12170">
    <property type="entry name" value="Uncharacterised protein PF07075, DUF1343"/>
    <property type="match status" value="1"/>
</dbReference>
<proteinExistence type="predicted"/>
<feature type="domain" description="Peptidoglycan beta-N-acetylmuramidase NamZ C-terminal" evidence="2">
    <location>
        <begin position="224"/>
        <end position="359"/>
    </location>
</feature>
<dbReference type="Pfam" id="PF07075">
    <property type="entry name" value="NamZ_N"/>
    <property type="match status" value="1"/>
</dbReference>
<feature type="domain" description="Peptidoglycan beta-N-acetylmuramidase NamZ N-terminal" evidence="1">
    <location>
        <begin position="25"/>
        <end position="219"/>
    </location>
</feature>
<organism evidence="3">
    <name type="scientific">uncultured Truepera sp</name>
    <dbReference type="NCBI Taxonomy" id="543023"/>
    <lineage>
        <taxon>Bacteria</taxon>
        <taxon>Thermotogati</taxon>
        <taxon>Deinococcota</taxon>
        <taxon>Deinococci</taxon>
        <taxon>Trueperales</taxon>
        <taxon>Trueperaceae</taxon>
        <taxon>Truepera</taxon>
        <taxon>environmental samples</taxon>
    </lineage>
</organism>
<dbReference type="GO" id="GO:0033922">
    <property type="term" value="F:peptidoglycan beta-N-acetylmuramidase activity"/>
    <property type="evidence" value="ECO:0007669"/>
    <property type="project" value="InterPro"/>
</dbReference>
<dbReference type="AlphaFoldDB" id="A0A6J4VM48"/>
<dbReference type="Pfam" id="PF20732">
    <property type="entry name" value="NamZ_C"/>
    <property type="match status" value="1"/>
</dbReference>
<evidence type="ECO:0000259" key="2">
    <source>
        <dbReference type="Pfam" id="PF20732"/>
    </source>
</evidence>
<name>A0A6J4VM48_9DEIN</name>
<sequence>MNPPVGVGLEVIRRELPVVLRGARVGLVAHAASRLPAGEHALSVLQDLGLTVVRLFGPEHGFFGAAGAGEGVPDSAHDGLPLVSLYGARRAPDPEHLRGLDALVFDLQDVGVRAYTYLSTLKACLARCAEAGVPLVLLDRPNPLGYGSFGAGVADGFGSFVGAHDVRFVHGMTLGELATLIARDLEFRILHVVRMTGYDGSVWPSGSPWHAPSPNLPRLESAQLYPLTVFLEGTALSEGRGTDAPFEQVGAPWLDGEALARVMNEQSGVRAEPVQFTPNFSKHEGAVVSGVRLSRTGPFDPLRSARVLLTEARRQDPERCGWLGLKRPFVDLLAGSDVLRRTVDGETSEDDFEAWLETGERLEPRRVKLYDRRK</sequence>
<dbReference type="InterPro" id="IPR048503">
    <property type="entry name" value="NamZ_C"/>
</dbReference>
<accession>A0A6J4VM48</accession>
<reference evidence="3" key="1">
    <citation type="submission" date="2020-02" db="EMBL/GenBank/DDBJ databases">
        <authorList>
            <person name="Meier V. D."/>
        </authorList>
    </citation>
    <scope>NUCLEOTIDE SEQUENCE</scope>
    <source>
        <strain evidence="3">AVDCRST_MAG86</strain>
    </source>
</reference>
<dbReference type="InterPro" id="IPR008302">
    <property type="entry name" value="NamZ"/>
</dbReference>
<dbReference type="EMBL" id="CADCWP010000266">
    <property type="protein sequence ID" value="CAA9582041.1"/>
    <property type="molecule type" value="Genomic_DNA"/>
</dbReference>
<dbReference type="PIRSF" id="PIRSF016719">
    <property type="entry name" value="UCP016719"/>
    <property type="match status" value="1"/>
</dbReference>
<dbReference type="PANTHER" id="PTHR42915">
    <property type="entry name" value="HYPOTHETICAL 460 KDA PROTEIN IN FEUA-SIGW INTERGENIC REGION [PRECURSOR]"/>
    <property type="match status" value="1"/>
</dbReference>
<dbReference type="Gene3D" id="3.90.1150.140">
    <property type="match status" value="1"/>
</dbReference>
<dbReference type="PANTHER" id="PTHR42915:SF1">
    <property type="entry name" value="PEPTIDOGLYCAN BETA-N-ACETYLMURAMIDASE NAMZ"/>
    <property type="match status" value="1"/>
</dbReference>
<evidence type="ECO:0000259" key="1">
    <source>
        <dbReference type="Pfam" id="PF07075"/>
    </source>
</evidence>